<dbReference type="RefSeq" id="WP_295574490.1">
    <property type="nucleotide sequence ID" value="NZ_FLQR01000006.1"/>
</dbReference>
<dbReference type="EMBL" id="FLQR01000006">
    <property type="protein sequence ID" value="SBS71529.1"/>
    <property type="molecule type" value="Genomic_DNA"/>
</dbReference>
<accession>A0A1Y5P2I0</accession>
<dbReference type="Gene3D" id="2.40.380.10">
    <property type="entry name" value="FomD-like"/>
    <property type="match status" value="1"/>
</dbReference>
<feature type="domain" description="DUF402" evidence="1">
    <location>
        <begin position="52"/>
        <end position="155"/>
    </location>
</feature>
<dbReference type="InterPro" id="IPR035930">
    <property type="entry name" value="FomD-like_sf"/>
</dbReference>
<organism evidence="2">
    <name type="scientific">uncultured Microbacterium sp</name>
    <dbReference type="NCBI Taxonomy" id="191216"/>
    <lineage>
        <taxon>Bacteria</taxon>
        <taxon>Bacillati</taxon>
        <taxon>Actinomycetota</taxon>
        <taxon>Actinomycetes</taxon>
        <taxon>Micrococcales</taxon>
        <taxon>Microbacteriaceae</taxon>
        <taxon>Microbacterium</taxon>
        <taxon>environmental samples</taxon>
    </lineage>
</organism>
<dbReference type="Pfam" id="PF04167">
    <property type="entry name" value="DUF402"/>
    <property type="match status" value="1"/>
</dbReference>
<reference evidence="2" key="1">
    <citation type="submission" date="2016-03" db="EMBL/GenBank/DDBJ databases">
        <authorList>
            <person name="Ploux O."/>
        </authorList>
    </citation>
    <scope>NUCLEOTIDE SEQUENCE</scope>
    <source>
        <strain evidence="2">UC1</strain>
    </source>
</reference>
<sequence length="180" mass="19946">MTDRPAPGTPLAFRWRKWDGSPHWVHECVYLGADQWGDWVGQPPGARSARPGREAVAEGPNATLIPPSGEYAATFNLSHPRVWIYIDIAWGVGWEGGEPVGIDMDLDVVKALDERGIFIDDRDEWDEHRVRHGYPPEIVARLEQLALDLEAQVTAAVAPFDEATAVRWLGVLADIDSNGD</sequence>
<name>A0A1Y5P2I0_9MICO</name>
<evidence type="ECO:0000313" key="2">
    <source>
        <dbReference type="EMBL" id="SBS71529.1"/>
    </source>
</evidence>
<proteinExistence type="predicted"/>
<protein>
    <recommendedName>
        <fullName evidence="1">DUF402 domain-containing protein</fullName>
    </recommendedName>
</protein>
<dbReference type="InterPro" id="IPR007295">
    <property type="entry name" value="DUF402"/>
</dbReference>
<gene>
    <name evidence="2" type="ORF">MIPYR_20059</name>
</gene>
<dbReference type="SUPFAM" id="SSF159234">
    <property type="entry name" value="FomD-like"/>
    <property type="match status" value="1"/>
</dbReference>
<evidence type="ECO:0000259" key="1">
    <source>
        <dbReference type="Pfam" id="PF04167"/>
    </source>
</evidence>
<dbReference type="AlphaFoldDB" id="A0A1Y5P2I0"/>